<dbReference type="STRING" id="69279.BG36_21020"/>
<dbReference type="AlphaFoldDB" id="A0A011TZN8"/>
<comment type="caution">
    <text evidence="1">The sequence shown here is derived from an EMBL/GenBank/DDBJ whole genome shotgun (WGS) entry which is preliminary data.</text>
</comment>
<organism evidence="1 2">
    <name type="scientific">Aquamicrobium defluvii</name>
    <dbReference type="NCBI Taxonomy" id="69279"/>
    <lineage>
        <taxon>Bacteria</taxon>
        <taxon>Pseudomonadati</taxon>
        <taxon>Pseudomonadota</taxon>
        <taxon>Alphaproteobacteria</taxon>
        <taxon>Hyphomicrobiales</taxon>
        <taxon>Phyllobacteriaceae</taxon>
        <taxon>Aquamicrobium</taxon>
    </lineage>
</organism>
<accession>A0A011TZN8</accession>
<evidence type="ECO:0000313" key="1">
    <source>
        <dbReference type="EMBL" id="EXL09592.1"/>
    </source>
</evidence>
<evidence type="ECO:0000313" key="2">
    <source>
        <dbReference type="Proteomes" id="UP000019849"/>
    </source>
</evidence>
<sequence>MAEPILKFWMVWCEDGGSPRVRHCNKQIAVAEAERLAKLNPGQVFFVLKATAGVCAKEPELRRVKFEYDPIPF</sequence>
<protein>
    <submittedName>
        <fullName evidence="1">Uncharacterized protein</fullName>
    </submittedName>
</protein>
<name>A0A011TZN8_9HYPH</name>
<dbReference type="PATRIC" id="fig|69279.3.peg.1138"/>
<dbReference type="Proteomes" id="UP000019849">
    <property type="component" value="Unassembled WGS sequence"/>
</dbReference>
<dbReference type="HOGENOM" id="CLU_201240_0_0_5"/>
<proteinExistence type="predicted"/>
<dbReference type="RefSeq" id="WP_035024453.1">
    <property type="nucleotide sequence ID" value="NZ_KK073880.1"/>
</dbReference>
<gene>
    <name evidence="1" type="ORF">BG36_21020</name>
</gene>
<reference evidence="1 2" key="1">
    <citation type="submission" date="2014-02" db="EMBL/GenBank/DDBJ databases">
        <title>Aquamicrobium defluvii Genome sequencing.</title>
        <authorList>
            <person name="Wang X."/>
        </authorList>
    </citation>
    <scope>NUCLEOTIDE SEQUENCE [LARGE SCALE GENOMIC DNA]</scope>
    <source>
        <strain evidence="1 2">W13Z1</strain>
    </source>
</reference>
<dbReference type="EMBL" id="JENY01000006">
    <property type="protein sequence ID" value="EXL09592.1"/>
    <property type="molecule type" value="Genomic_DNA"/>
</dbReference>